<dbReference type="Proteomes" id="UP001500339">
    <property type="component" value="Unassembled WGS sequence"/>
</dbReference>
<dbReference type="EMBL" id="BAAACF010000003">
    <property type="protein sequence ID" value="GAA0727015.1"/>
    <property type="molecule type" value="Genomic_DNA"/>
</dbReference>
<evidence type="ECO:0000313" key="8">
    <source>
        <dbReference type="EMBL" id="GAA0727015.1"/>
    </source>
</evidence>
<sequence>MNRKKLITFLIAGVMMVSSGNVIAAQNNNADTLDIEKTAIETIKNSTLIKTSIKQTENAQNIYYNAKAAAQMGLSMGRGDLAKMVVYNPISAENLLNQFITNEVVNTNSVRIDAYSKFISLLKANYAVNIQKELNDSLKKANTKAQLQLSNGSISKSNARLAEINYLKSDYKLTNFEKSLDSAYMDINLAMGRDISKSYAALIDNNIVPVKKIKSLDDYIKDALVSRGEIVNAQSTLDAKKKEFEYDKGSLRTDYMFYVKKTQYEIDRAESDLEKAKINIQLEITNGYKTLVGCMKAMENQQINYDLAKSNYESAKIKYDNDTITINQFLEAESAKAEAQINLKNAQLDAWLEQVKMNNATGVGPGLK</sequence>
<comment type="caution">
    <text evidence="8">The sequence shown here is derived from an EMBL/GenBank/DDBJ whole genome shotgun (WGS) entry which is preliminary data.</text>
</comment>
<dbReference type="Gene3D" id="1.20.1600.10">
    <property type="entry name" value="Outer membrane efflux proteins (OEP)"/>
    <property type="match status" value="2"/>
</dbReference>
<name>A0ABN1J2P2_9CLOT</name>
<feature type="chain" id="PRO_5046923971" evidence="7">
    <location>
        <begin position="25"/>
        <end position="368"/>
    </location>
</feature>
<protein>
    <submittedName>
        <fullName evidence="8">TolC family protein</fullName>
    </submittedName>
</protein>
<evidence type="ECO:0000256" key="5">
    <source>
        <dbReference type="ARBA" id="ARBA00023237"/>
    </source>
</evidence>
<dbReference type="PANTHER" id="PTHR30026">
    <property type="entry name" value="OUTER MEMBRANE PROTEIN TOLC"/>
    <property type="match status" value="1"/>
</dbReference>
<keyword evidence="6" id="KW-0175">Coiled coil</keyword>
<keyword evidence="7" id="KW-0732">Signal</keyword>
<organism evidence="8 9">
    <name type="scientific">Clostridium malenominatum</name>
    <dbReference type="NCBI Taxonomy" id="1539"/>
    <lineage>
        <taxon>Bacteria</taxon>
        <taxon>Bacillati</taxon>
        <taxon>Bacillota</taxon>
        <taxon>Clostridia</taxon>
        <taxon>Eubacteriales</taxon>
        <taxon>Clostridiaceae</taxon>
        <taxon>Clostridium</taxon>
    </lineage>
</organism>
<keyword evidence="2" id="KW-1134">Transmembrane beta strand</keyword>
<dbReference type="RefSeq" id="WP_343770028.1">
    <property type="nucleotide sequence ID" value="NZ_BAAACF010000003.1"/>
</dbReference>
<feature type="signal peptide" evidence="7">
    <location>
        <begin position="1"/>
        <end position="24"/>
    </location>
</feature>
<reference evidence="8 9" key="1">
    <citation type="journal article" date="2019" name="Int. J. Syst. Evol. Microbiol.">
        <title>The Global Catalogue of Microorganisms (GCM) 10K type strain sequencing project: providing services to taxonomists for standard genome sequencing and annotation.</title>
        <authorList>
            <consortium name="The Broad Institute Genomics Platform"/>
            <consortium name="The Broad Institute Genome Sequencing Center for Infectious Disease"/>
            <person name="Wu L."/>
            <person name="Ma J."/>
        </authorList>
    </citation>
    <scope>NUCLEOTIDE SEQUENCE [LARGE SCALE GENOMIC DNA]</scope>
    <source>
        <strain evidence="8 9">JCM 1405</strain>
    </source>
</reference>
<feature type="coiled-coil region" evidence="6">
    <location>
        <begin position="259"/>
        <end position="349"/>
    </location>
</feature>
<comment type="subcellular location">
    <subcellularLocation>
        <location evidence="1">Cell outer membrane</location>
    </subcellularLocation>
</comment>
<keyword evidence="4" id="KW-0472">Membrane</keyword>
<gene>
    <name evidence="8" type="ORF">GCM10008905_24150</name>
</gene>
<evidence type="ECO:0000256" key="6">
    <source>
        <dbReference type="SAM" id="Coils"/>
    </source>
</evidence>
<accession>A0ABN1J2P2</accession>
<keyword evidence="9" id="KW-1185">Reference proteome</keyword>
<dbReference type="PANTHER" id="PTHR30026:SF20">
    <property type="entry name" value="OUTER MEMBRANE PROTEIN TOLC"/>
    <property type="match status" value="1"/>
</dbReference>
<evidence type="ECO:0000313" key="9">
    <source>
        <dbReference type="Proteomes" id="UP001500339"/>
    </source>
</evidence>
<evidence type="ECO:0000256" key="3">
    <source>
        <dbReference type="ARBA" id="ARBA00022692"/>
    </source>
</evidence>
<keyword evidence="5" id="KW-0998">Cell outer membrane</keyword>
<dbReference type="SUPFAM" id="SSF56954">
    <property type="entry name" value="Outer membrane efflux proteins (OEP)"/>
    <property type="match status" value="1"/>
</dbReference>
<evidence type="ECO:0000256" key="2">
    <source>
        <dbReference type="ARBA" id="ARBA00022452"/>
    </source>
</evidence>
<keyword evidence="3" id="KW-0812">Transmembrane</keyword>
<evidence type="ECO:0000256" key="1">
    <source>
        <dbReference type="ARBA" id="ARBA00004442"/>
    </source>
</evidence>
<evidence type="ECO:0000256" key="4">
    <source>
        <dbReference type="ARBA" id="ARBA00023136"/>
    </source>
</evidence>
<dbReference type="InterPro" id="IPR051906">
    <property type="entry name" value="TolC-like"/>
</dbReference>
<proteinExistence type="predicted"/>
<evidence type="ECO:0000256" key="7">
    <source>
        <dbReference type="SAM" id="SignalP"/>
    </source>
</evidence>